<dbReference type="Proteomes" id="UP000193560">
    <property type="component" value="Unassembled WGS sequence"/>
</dbReference>
<keyword evidence="3" id="KW-1185">Reference proteome</keyword>
<dbReference type="OrthoDB" id="2157530at2759"/>
<dbReference type="STRING" id="90262.A0A1X2HYP4"/>
<organism evidence="2 3">
    <name type="scientific">Absidia repens</name>
    <dbReference type="NCBI Taxonomy" id="90262"/>
    <lineage>
        <taxon>Eukaryota</taxon>
        <taxon>Fungi</taxon>
        <taxon>Fungi incertae sedis</taxon>
        <taxon>Mucoromycota</taxon>
        <taxon>Mucoromycotina</taxon>
        <taxon>Mucoromycetes</taxon>
        <taxon>Mucorales</taxon>
        <taxon>Cunninghamellaceae</taxon>
        <taxon>Absidia</taxon>
    </lineage>
</organism>
<dbReference type="PANTHER" id="PTHR24148:SF73">
    <property type="entry name" value="HET DOMAIN PROTEIN (AFU_ORTHOLOGUE AFUA_8G01020)"/>
    <property type="match status" value="1"/>
</dbReference>
<protein>
    <recommendedName>
        <fullName evidence="1">Heterokaryon incompatibility domain-containing protein</fullName>
    </recommendedName>
</protein>
<evidence type="ECO:0000313" key="2">
    <source>
        <dbReference type="EMBL" id="ORZ05460.1"/>
    </source>
</evidence>
<proteinExistence type="predicted"/>
<dbReference type="Pfam" id="PF06985">
    <property type="entry name" value="HET"/>
    <property type="match status" value="1"/>
</dbReference>
<comment type="caution">
    <text evidence="2">The sequence shown here is derived from an EMBL/GenBank/DDBJ whole genome shotgun (WGS) entry which is preliminary data.</text>
</comment>
<name>A0A1X2HYP4_9FUNG</name>
<feature type="domain" description="Heterokaryon incompatibility" evidence="1">
    <location>
        <begin position="56"/>
        <end position="143"/>
    </location>
</feature>
<gene>
    <name evidence="2" type="ORF">BCR42DRAFT_496722</name>
</gene>
<dbReference type="InterPro" id="IPR052895">
    <property type="entry name" value="HetReg/Transcr_Mod"/>
</dbReference>
<evidence type="ECO:0000259" key="1">
    <source>
        <dbReference type="Pfam" id="PF06985"/>
    </source>
</evidence>
<dbReference type="AlphaFoldDB" id="A0A1X2HYP4"/>
<reference evidence="2 3" key="1">
    <citation type="submission" date="2016-07" db="EMBL/GenBank/DDBJ databases">
        <title>Pervasive Adenine N6-methylation of Active Genes in Fungi.</title>
        <authorList>
            <consortium name="DOE Joint Genome Institute"/>
            <person name="Mondo S.J."/>
            <person name="Dannebaum R.O."/>
            <person name="Kuo R.C."/>
            <person name="Labutti K."/>
            <person name="Haridas S."/>
            <person name="Kuo A."/>
            <person name="Salamov A."/>
            <person name="Ahrendt S.R."/>
            <person name="Lipzen A."/>
            <person name="Sullivan W."/>
            <person name="Andreopoulos W.B."/>
            <person name="Clum A."/>
            <person name="Lindquist E."/>
            <person name="Daum C."/>
            <person name="Ramamoorthy G.K."/>
            <person name="Gryganskyi A."/>
            <person name="Culley D."/>
            <person name="Magnuson J.K."/>
            <person name="James T.Y."/>
            <person name="O'Malley M.A."/>
            <person name="Stajich J.E."/>
            <person name="Spatafora J.W."/>
            <person name="Visel A."/>
            <person name="Grigoriev I.V."/>
        </authorList>
    </citation>
    <scope>NUCLEOTIDE SEQUENCE [LARGE SCALE GENOMIC DNA]</scope>
    <source>
        <strain evidence="2 3">NRRL 1336</strain>
    </source>
</reference>
<sequence>MGNNDSINQLVESLSCNDTQPSPFHIVLVDIKKAAEEKEIVCLKRPLLSDDNDLNYVALSYRCGEYQETLIDTELGYMASVTAFRLNDFYFLCRLMTLDPDMQHIKYVWVDAICIDQTNVEHKRATLHHMSDIYHHANTFLAVPDLHLRGYLETNPFRNISPENPSAFFTTMYHVIHGHKDQVLALEAAWLEANHISTNDKASLQAIHDDYVNQKPHPVHPLINQRKRDLRYYAMFLANLIVDWSSRVWVVGECLLMASSTKKKMKYWFVQFDSAEFHTQMLSQPGFFSFFEYDFADPAAVDGFKPRLHFGQHALCPSLTSDLDTIYANFHFTMINQLSKSQTPTRSKTTLLIERMLKTNASKNEDRFYALLPVSKYKHKLITKDTVAHWHIDTMLSVKLKLFELMDTKDALVLLFLLAFTSSQQQNDHRMLLPTFATLTIEWIDIFWYPFTHELSSGINFDFKDRSTLQFMESTPTTATDHDLVRRCHHYLNIRPIEYYHAKVAPSTFSHVEKKTLGKLGMDVGDTQIDMVCIPSSAKAYMTTAVCGMTSAGPYYLFLLGSFALNQWVVKKMYYDGIVAKDKKNYTQRLCCDDYSAGFNIY</sequence>
<evidence type="ECO:0000313" key="3">
    <source>
        <dbReference type="Proteomes" id="UP000193560"/>
    </source>
</evidence>
<dbReference type="PANTHER" id="PTHR24148">
    <property type="entry name" value="ANKYRIN REPEAT DOMAIN-CONTAINING PROTEIN 39 HOMOLOG-RELATED"/>
    <property type="match status" value="1"/>
</dbReference>
<dbReference type="EMBL" id="MCGE01000044">
    <property type="protein sequence ID" value="ORZ05460.1"/>
    <property type="molecule type" value="Genomic_DNA"/>
</dbReference>
<accession>A0A1X2HYP4</accession>
<dbReference type="InterPro" id="IPR010730">
    <property type="entry name" value="HET"/>
</dbReference>